<evidence type="ECO:0000256" key="8">
    <source>
        <dbReference type="ARBA" id="ARBA00023157"/>
    </source>
</evidence>
<dbReference type="Pfam" id="PF00019">
    <property type="entry name" value="TGF_beta"/>
    <property type="match status" value="1"/>
</dbReference>
<comment type="subcellular location">
    <subcellularLocation>
        <location evidence="2">Secreted</location>
    </subcellularLocation>
</comment>
<keyword evidence="6" id="KW-0732">Signal</keyword>
<dbReference type="Gene3D" id="2.60.120.970">
    <property type="match status" value="1"/>
</dbReference>
<sequence>MSPRIWQREKNRARTHGARSTRCVKGSINQLKRRVVIVSQCTLLKSLCVIYVSPLCVRACRCVFECTVRCFARYFRAAAVRSLVRPSNVSPVLLDYPIYLQHQEGDTPLCLLNFWLHCVQLLRAATESDWVDRTIFSFFCFQSPRATMRLVPSQCKVTPSFPFLFLAPLLLKSLWVTGSPGCPSCGLPAMERDAEEKMMIEFAKQQLLEKLHLKERPNITQSVPRVALLTALRKLHAGRVRQDGTLELENSSPNKDQGYEIVSFADISNSERGDKASLSLTFQFLQERGKSIQVLQSSLWIYSRSSQDPHRNSRLLARVFLSAEGGFSGSNRTLVIEKMLEVQENNWHTFPITRTLQSFLDGGQRRLRLEVSCEEDGKNLCSLDASDSPNQPFLVAQVRLRDDHSKHSVRKRSLRCGNEVTVCCKRDFYIKFKDIHWDEWIIAPEGYHMNYCMGQCPQHLSGSPGIASSFHATIFSQLKVNGINTATASCCIPTERQPLSMVYFNSQHSIVKTDVPDMIVESCGCT</sequence>
<protein>
    <submittedName>
        <fullName evidence="13">Inhibin beta B chain</fullName>
    </submittedName>
</protein>
<keyword evidence="9" id="KW-0325">Glycoprotein</keyword>
<evidence type="ECO:0000256" key="1">
    <source>
        <dbReference type="ARBA" id="ARBA00002588"/>
    </source>
</evidence>
<dbReference type="InterPro" id="IPR001318">
    <property type="entry name" value="Inhibin_betaC"/>
</dbReference>
<dbReference type="FunFam" id="2.60.120.970:FF:000028">
    <property type="entry name" value="Inhibin subunit beta C"/>
    <property type="match status" value="1"/>
</dbReference>
<dbReference type="InterPro" id="IPR001111">
    <property type="entry name" value="TGF-b_propeptide"/>
</dbReference>
<reference evidence="13 14" key="2">
    <citation type="submission" date="2017-04" db="EMBL/GenBank/DDBJ databases">
        <title>CpG methylation of centromeres and impact of large insertions on vertebrate speciation.</title>
        <authorList>
            <person name="Ichikawa K."/>
            <person name="Yoshimura J."/>
            <person name="Morishita S."/>
        </authorList>
    </citation>
    <scope>NUCLEOTIDE SEQUENCE</scope>
    <source>
        <strain evidence="13 14">HNI</strain>
    </source>
</reference>
<dbReference type="Proteomes" id="UP000265180">
    <property type="component" value="Chromosome 5"/>
</dbReference>
<organism evidence="13 14">
    <name type="scientific">Oryzias latipes</name>
    <name type="common">Japanese rice fish</name>
    <name type="synonym">Japanese killifish</name>
    <dbReference type="NCBI Taxonomy" id="8090"/>
    <lineage>
        <taxon>Eukaryota</taxon>
        <taxon>Metazoa</taxon>
        <taxon>Chordata</taxon>
        <taxon>Craniata</taxon>
        <taxon>Vertebrata</taxon>
        <taxon>Euteleostomi</taxon>
        <taxon>Actinopterygii</taxon>
        <taxon>Neopterygii</taxon>
        <taxon>Teleostei</taxon>
        <taxon>Neoteleostei</taxon>
        <taxon>Acanthomorphata</taxon>
        <taxon>Ovalentaria</taxon>
        <taxon>Atherinomorphae</taxon>
        <taxon>Beloniformes</taxon>
        <taxon>Adrianichthyidae</taxon>
        <taxon>Oryziinae</taxon>
        <taxon>Oryzias</taxon>
    </lineage>
</organism>
<dbReference type="SUPFAM" id="SSF57501">
    <property type="entry name" value="Cystine-knot cytokines"/>
    <property type="match status" value="1"/>
</dbReference>
<evidence type="ECO:0000256" key="2">
    <source>
        <dbReference type="ARBA" id="ARBA00004613"/>
    </source>
</evidence>
<dbReference type="InterPro" id="IPR017948">
    <property type="entry name" value="TGFb_CS"/>
</dbReference>
<dbReference type="Ensembl" id="ENSORLT00020024265.1">
    <property type="protein sequence ID" value="ENSORLP00020031863.1"/>
    <property type="gene ID" value="ENSORLG00020017110.1"/>
</dbReference>
<dbReference type="InterPro" id="IPR001839">
    <property type="entry name" value="TGF-b_C"/>
</dbReference>
<dbReference type="PROSITE" id="PS51362">
    <property type="entry name" value="TGF_BETA_2"/>
    <property type="match status" value="1"/>
</dbReference>
<keyword evidence="5" id="KW-0372">Hormone</keyword>
<dbReference type="GO" id="GO:0008083">
    <property type="term" value="F:growth factor activity"/>
    <property type="evidence" value="ECO:0007669"/>
    <property type="project" value="UniProtKB-KW"/>
</dbReference>
<evidence type="ECO:0000313" key="13">
    <source>
        <dbReference type="Ensembl" id="ENSORLP00020031863.1"/>
    </source>
</evidence>
<comment type="similarity">
    <text evidence="3 11">Belongs to the TGF-beta family.</text>
</comment>
<accession>A0A3P9MFS5</accession>
<keyword evidence="7 11" id="KW-0339">Growth factor</keyword>
<evidence type="ECO:0000256" key="11">
    <source>
        <dbReference type="RuleBase" id="RU000354"/>
    </source>
</evidence>
<proteinExistence type="inferred from homology"/>
<name>A0A3P9MFS5_ORYLA</name>
<reference key="1">
    <citation type="journal article" date="2007" name="Nature">
        <title>The medaka draft genome and insights into vertebrate genome evolution.</title>
        <authorList>
            <person name="Kasahara M."/>
            <person name="Naruse K."/>
            <person name="Sasaki S."/>
            <person name="Nakatani Y."/>
            <person name="Qu W."/>
            <person name="Ahsan B."/>
            <person name="Yamada T."/>
            <person name="Nagayasu Y."/>
            <person name="Doi K."/>
            <person name="Kasai Y."/>
            <person name="Jindo T."/>
            <person name="Kobayashi D."/>
            <person name="Shimada A."/>
            <person name="Toyoda A."/>
            <person name="Kuroki Y."/>
            <person name="Fujiyama A."/>
            <person name="Sasaki T."/>
            <person name="Shimizu A."/>
            <person name="Asakawa S."/>
            <person name="Shimizu N."/>
            <person name="Hashimoto S."/>
            <person name="Yang J."/>
            <person name="Lee Y."/>
            <person name="Matsushima K."/>
            <person name="Sugano S."/>
            <person name="Sakaizumi M."/>
            <person name="Narita T."/>
            <person name="Ohishi K."/>
            <person name="Haga S."/>
            <person name="Ohta F."/>
            <person name="Nomoto H."/>
            <person name="Nogata K."/>
            <person name="Morishita T."/>
            <person name="Endo T."/>
            <person name="Shin-I T."/>
            <person name="Takeda H."/>
            <person name="Morishita S."/>
            <person name="Kohara Y."/>
        </authorList>
    </citation>
    <scope>NUCLEOTIDE SEQUENCE [LARGE SCALE GENOMIC DNA]</scope>
    <source>
        <strain>Hd-rR</strain>
    </source>
</reference>
<dbReference type="PROSITE" id="PS00250">
    <property type="entry name" value="TGF_BETA_1"/>
    <property type="match status" value="1"/>
</dbReference>
<comment type="subunit">
    <text evidence="10">Homodimeric or heterodimeric through association with alpha and beta subunits, linked by one or more disulfide bonds. Inhibins are heterodimers of one alpha and one beta subunit. Activins are homo- or heterodimers of beta subunits only.</text>
</comment>
<dbReference type="SMART" id="SM00204">
    <property type="entry name" value="TGFB"/>
    <property type="match status" value="1"/>
</dbReference>
<dbReference type="AlphaFoldDB" id="A0A3P9MFS5"/>
<dbReference type="FunFam" id="2.10.90.10:FF:000005">
    <property type="entry name" value="Inhibin beta A chain"/>
    <property type="match status" value="1"/>
</dbReference>
<dbReference type="GO" id="GO:0005576">
    <property type="term" value="C:extracellular region"/>
    <property type="evidence" value="ECO:0007669"/>
    <property type="project" value="UniProtKB-SubCell"/>
</dbReference>
<comment type="function">
    <text evidence="1">Inhibins and activins inhibit and activate, respectively, the secretion of follitropin by the pituitary gland. Inhibins/activins are involved in regulating a number of diverse functions such as hypothalamic and pituitary hormone secretion, gonadal hormone secretion, germ cell development and maturation, erythroid differentiation, insulin secretion, nerve cell survival, embryonic axial development or bone growth, depending on their subunit composition. Inhibins appear to oppose the functions of activins.</text>
</comment>
<dbReference type="GO" id="GO:0005179">
    <property type="term" value="F:hormone activity"/>
    <property type="evidence" value="ECO:0007669"/>
    <property type="project" value="UniProtKB-KW"/>
</dbReference>
<evidence type="ECO:0000256" key="9">
    <source>
        <dbReference type="ARBA" id="ARBA00023180"/>
    </source>
</evidence>
<keyword evidence="4" id="KW-0964">Secreted</keyword>
<dbReference type="InterPro" id="IPR015615">
    <property type="entry name" value="TGF-beta-rel"/>
</dbReference>
<dbReference type="InterPro" id="IPR029034">
    <property type="entry name" value="Cystine-knot_cytokine"/>
</dbReference>
<evidence type="ECO:0000259" key="12">
    <source>
        <dbReference type="PROSITE" id="PS51362"/>
    </source>
</evidence>
<evidence type="ECO:0000256" key="10">
    <source>
        <dbReference type="ARBA" id="ARBA00026046"/>
    </source>
</evidence>
<evidence type="ECO:0000313" key="14">
    <source>
        <dbReference type="Proteomes" id="UP000265180"/>
    </source>
</evidence>
<dbReference type="PRINTS" id="PR00672">
    <property type="entry name" value="INHIBINBC"/>
</dbReference>
<evidence type="ECO:0000256" key="3">
    <source>
        <dbReference type="ARBA" id="ARBA00006656"/>
    </source>
</evidence>
<dbReference type="PANTHER" id="PTHR11848">
    <property type="entry name" value="TGF-BETA FAMILY"/>
    <property type="match status" value="1"/>
</dbReference>
<feature type="domain" description="TGF-beta family profile" evidence="12">
    <location>
        <begin position="409"/>
        <end position="526"/>
    </location>
</feature>
<evidence type="ECO:0000256" key="6">
    <source>
        <dbReference type="ARBA" id="ARBA00022729"/>
    </source>
</evidence>
<evidence type="ECO:0000256" key="4">
    <source>
        <dbReference type="ARBA" id="ARBA00022525"/>
    </source>
</evidence>
<evidence type="ECO:0000256" key="7">
    <source>
        <dbReference type="ARBA" id="ARBA00023030"/>
    </source>
</evidence>
<reference evidence="13" key="3">
    <citation type="submission" date="2025-08" db="UniProtKB">
        <authorList>
            <consortium name="Ensembl"/>
        </authorList>
    </citation>
    <scope>IDENTIFICATION</scope>
    <source>
        <strain evidence="13">HNI</strain>
    </source>
</reference>
<dbReference type="Gene3D" id="2.10.90.10">
    <property type="entry name" value="Cystine-knot cytokines"/>
    <property type="match status" value="1"/>
</dbReference>
<reference evidence="13" key="4">
    <citation type="submission" date="2025-09" db="UniProtKB">
        <authorList>
            <consortium name="Ensembl"/>
        </authorList>
    </citation>
    <scope>IDENTIFICATION</scope>
    <source>
        <strain evidence="13">HNI</strain>
    </source>
</reference>
<dbReference type="PANTHER" id="PTHR11848:SF6">
    <property type="entry name" value="INHIBIN BETA E CHAIN"/>
    <property type="match status" value="1"/>
</dbReference>
<dbReference type="Pfam" id="PF00688">
    <property type="entry name" value="TGFb_propeptide"/>
    <property type="match status" value="1"/>
</dbReference>
<keyword evidence="8" id="KW-1015">Disulfide bond</keyword>
<evidence type="ECO:0000256" key="5">
    <source>
        <dbReference type="ARBA" id="ARBA00022702"/>
    </source>
</evidence>